<evidence type="ECO:0000313" key="3">
    <source>
        <dbReference type="Proteomes" id="UP000306918"/>
    </source>
</evidence>
<proteinExistence type="predicted"/>
<dbReference type="Pfam" id="PF12732">
    <property type="entry name" value="YtxH"/>
    <property type="match status" value="1"/>
</dbReference>
<keyword evidence="3" id="KW-1185">Reference proteome</keyword>
<keyword evidence="1" id="KW-0812">Transmembrane</keyword>
<dbReference type="EMBL" id="STFF01000005">
    <property type="protein sequence ID" value="THU37145.1"/>
    <property type="molecule type" value="Genomic_DNA"/>
</dbReference>
<dbReference type="RefSeq" id="WP_136578819.1">
    <property type="nucleotide sequence ID" value="NZ_STFF01000005.1"/>
</dbReference>
<feature type="transmembrane region" description="Helical" evidence="1">
    <location>
        <begin position="6"/>
        <end position="26"/>
    </location>
</feature>
<keyword evidence="1" id="KW-0472">Membrane</keyword>
<evidence type="ECO:0000256" key="1">
    <source>
        <dbReference type="SAM" id="Phobius"/>
    </source>
</evidence>
<dbReference type="Proteomes" id="UP000306918">
    <property type="component" value="Unassembled WGS sequence"/>
</dbReference>
<reference evidence="2 3" key="1">
    <citation type="submission" date="2019-04" db="EMBL/GenBank/DDBJ databases">
        <title>Niastella caeni sp. nov., isolated from activated sludge.</title>
        <authorList>
            <person name="Sheng M."/>
        </authorList>
    </citation>
    <scope>NUCLEOTIDE SEQUENCE [LARGE SCALE GENOMIC DNA]</scope>
    <source>
        <strain evidence="2 3">HX-2-15</strain>
    </source>
</reference>
<gene>
    <name evidence="2" type="ORF">FAM09_19540</name>
</gene>
<comment type="caution">
    <text evidence="2">The sequence shown here is derived from an EMBL/GenBank/DDBJ whole genome shotgun (WGS) entry which is preliminary data.</text>
</comment>
<evidence type="ECO:0000313" key="2">
    <source>
        <dbReference type="EMBL" id="THU37145.1"/>
    </source>
</evidence>
<accession>A0A4S8HPF8</accession>
<keyword evidence="1" id="KW-1133">Transmembrane helix</keyword>
<sequence length="76" mass="8208">MTSNTKIILGMLAAAAAGAAIGILLAPEKGSELRRKIKNGIDEVMEDVAELLAVGKEEMKNMYAGAKEEFEQELER</sequence>
<dbReference type="InterPro" id="IPR024623">
    <property type="entry name" value="YtxH"/>
</dbReference>
<name>A0A4S8HPF8_9BACT</name>
<organism evidence="2 3">
    <name type="scientific">Niastella caeni</name>
    <dbReference type="NCBI Taxonomy" id="2569763"/>
    <lineage>
        <taxon>Bacteria</taxon>
        <taxon>Pseudomonadati</taxon>
        <taxon>Bacteroidota</taxon>
        <taxon>Chitinophagia</taxon>
        <taxon>Chitinophagales</taxon>
        <taxon>Chitinophagaceae</taxon>
        <taxon>Niastella</taxon>
    </lineage>
</organism>
<protein>
    <submittedName>
        <fullName evidence="2">YtxH domain-containing protein</fullName>
    </submittedName>
</protein>
<dbReference type="OrthoDB" id="680025at2"/>
<dbReference type="AlphaFoldDB" id="A0A4S8HPF8"/>